<keyword evidence="1" id="KW-1185">Reference proteome</keyword>
<accession>A0A1U8Q5M8</accession>
<dbReference type="RefSeq" id="XP_019053902.1">
    <property type="nucleotide sequence ID" value="XM_019198357.1"/>
</dbReference>
<evidence type="ECO:0000313" key="1">
    <source>
        <dbReference type="Proteomes" id="UP000189703"/>
    </source>
</evidence>
<evidence type="ECO:0000313" key="2">
    <source>
        <dbReference type="RefSeq" id="XP_019053902.1"/>
    </source>
</evidence>
<dbReference type="AlphaFoldDB" id="A0A1U8Q5M8"/>
<dbReference type="GeneID" id="104601028"/>
<organism evidence="1 2">
    <name type="scientific">Nelumbo nucifera</name>
    <name type="common">Sacred lotus</name>
    <dbReference type="NCBI Taxonomy" id="4432"/>
    <lineage>
        <taxon>Eukaryota</taxon>
        <taxon>Viridiplantae</taxon>
        <taxon>Streptophyta</taxon>
        <taxon>Embryophyta</taxon>
        <taxon>Tracheophyta</taxon>
        <taxon>Spermatophyta</taxon>
        <taxon>Magnoliopsida</taxon>
        <taxon>Proteales</taxon>
        <taxon>Nelumbonaceae</taxon>
        <taxon>Nelumbo</taxon>
    </lineage>
</organism>
<proteinExistence type="predicted"/>
<dbReference type="OMA" id="CCHEENN"/>
<dbReference type="Proteomes" id="UP000189703">
    <property type="component" value="Unplaced"/>
</dbReference>
<protein>
    <submittedName>
        <fullName evidence="2">Uncharacterized protein LOC104601028</fullName>
    </submittedName>
</protein>
<name>A0A1U8Q5M8_NELNU</name>
<gene>
    <name evidence="2" type="primary">LOC104601028</name>
</gene>
<dbReference type="OrthoDB" id="153872at2759"/>
<reference evidence="2" key="1">
    <citation type="submission" date="2025-08" db="UniProtKB">
        <authorList>
            <consortium name="RefSeq"/>
        </authorList>
    </citation>
    <scope>IDENTIFICATION</scope>
</reference>
<dbReference type="KEGG" id="nnu:104601028"/>
<sequence>MLQDMIHPPEQQLSIEDISSPISSQMFEFSEQELFPETLQNSEVSSCSNCCYEDSSYTNFSSSFSSFPIEVGKYNINSINSTNSTSTISPATPTPNNLSIIFDSQDENDNDISASISFSPPSTTFLGPPLLGNQPDQQFDLSALQVQIPLTDVANGFSAYSPDPSVPVTGPPLPAIFEDDGLSLPLVHLDPSSPCSILDPTMGSFLPGNLSTAISSDASGLFGGSILMGSDLHPQELDFPGDSCDLYASNSLQRVYSSGDVQVLSPELIYTNFF</sequence>
<dbReference type="InParanoid" id="A0A1U8Q5M8"/>